<name>A0A8H7QL49_9FUNG</name>
<sequence length="274" mass="31790">MSCPRRFENAIFVLKSDLHGRKFFSTNRAKDWNFEAYSRYNQAEADSLNYETLMVWFKKDLDWLSMHELPRSVNSYILKLNEKATTQYSQIVSNTIIDEAREFSAQVSDSHGRSKQEEGCNVQRDSAADHEFFVEKEHVEQEFVVAEEHEENQPVQRNVGNAQPEIKMRKRCRKGHAINIELDVELYAPVFTSIMTSIKAGIIKDFDPLDPKHLANPVYSWYSEKACADITVVLHPNCCKHALLYLHNTRSHQVRSVGHSLINFGYISEEDLHH</sequence>
<evidence type="ECO:0000313" key="2">
    <source>
        <dbReference type="Proteomes" id="UP000603453"/>
    </source>
</evidence>
<proteinExistence type="predicted"/>
<protein>
    <submittedName>
        <fullName evidence="1">Uncharacterized protein</fullName>
    </submittedName>
</protein>
<dbReference type="Proteomes" id="UP000603453">
    <property type="component" value="Unassembled WGS sequence"/>
</dbReference>
<evidence type="ECO:0000313" key="1">
    <source>
        <dbReference type="EMBL" id="KAG2194307.1"/>
    </source>
</evidence>
<dbReference type="EMBL" id="JAEPRD010000200">
    <property type="protein sequence ID" value="KAG2194307.1"/>
    <property type="molecule type" value="Genomic_DNA"/>
</dbReference>
<keyword evidence="2" id="KW-1185">Reference proteome</keyword>
<reference evidence="1" key="1">
    <citation type="submission" date="2020-12" db="EMBL/GenBank/DDBJ databases">
        <title>Metabolic potential, ecology and presence of endohyphal bacteria is reflected in genomic diversity of Mucoromycotina.</title>
        <authorList>
            <person name="Muszewska A."/>
            <person name="Okrasinska A."/>
            <person name="Steczkiewicz K."/>
            <person name="Drgas O."/>
            <person name="Orlowska M."/>
            <person name="Perlinska-Lenart U."/>
            <person name="Aleksandrzak-Piekarczyk T."/>
            <person name="Szatraj K."/>
            <person name="Zielenkiewicz U."/>
            <person name="Pilsyk S."/>
            <person name="Malc E."/>
            <person name="Mieczkowski P."/>
            <person name="Kruszewska J.S."/>
            <person name="Biernat P."/>
            <person name="Pawlowska J."/>
        </authorList>
    </citation>
    <scope>NUCLEOTIDE SEQUENCE</scope>
    <source>
        <strain evidence="1">WA0000017839</strain>
    </source>
</reference>
<dbReference type="OrthoDB" id="2206543at2759"/>
<organism evidence="1 2">
    <name type="scientific">Mucor saturninus</name>
    <dbReference type="NCBI Taxonomy" id="64648"/>
    <lineage>
        <taxon>Eukaryota</taxon>
        <taxon>Fungi</taxon>
        <taxon>Fungi incertae sedis</taxon>
        <taxon>Mucoromycota</taxon>
        <taxon>Mucoromycotina</taxon>
        <taxon>Mucoromycetes</taxon>
        <taxon>Mucorales</taxon>
        <taxon>Mucorineae</taxon>
        <taxon>Mucoraceae</taxon>
        <taxon>Mucor</taxon>
    </lineage>
</organism>
<accession>A0A8H7QL49</accession>
<comment type="caution">
    <text evidence="1">The sequence shown here is derived from an EMBL/GenBank/DDBJ whole genome shotgun (WGS) entry which is preliminary data.</text>
</comment>
<gene>
    <name evidence="1" type="ORF">INT47_000450</name>
</gene>
<dbReference type="AlphaFoldDB" id="A0A8H7QL49"/>